<dbReference type="Gene3D" id="3.40.50.720">
    <property type="entry name" value="NAD(P)-binding Rossmann-like Domain"/>
    <property type="match status" value="1"/>
</dbReference>
<dbReference type="InterPro" id="IPR036291">
    <property type="entry name" value="NAD(P)-bd_dom_sf"/>
</dbReference>
<evidence type="ECO:0000313" key="2">
    <source>
        <dbReference type="EMBL" id="CAG9279210.1"/>
    </source>
</evidence>
<dbReference type="SUPFAM" id="SSF51735">
    <property type="entry name" value="NAD(P)-binding Rossmann-fold domains"/>
    <property type="match status" value="1"/>
</dbReference>
<name>A0A8J9TFZ3_PHATR</name>
<reference evidence="2" key="1">
    <citation type="submission" date="2022-02" db="EMBL/GenBank/DDBJ databases">
        <authorList>
            <person name="Giguere J D."/>
        </authorList>
    </citation>
    <scope>NUCLEOTIDE SEQUENCE</scope>
    <source>
        <strain evidence="2">CCAP 1055/1</strain>
    </source>
</reference>
<sequence>MSTVARLVVLYGNGGLSDVGRHAVQAALERDDVAHVQVLTEHPELLNEPNWACGCSSAHSFSAEDKKRFTVAKVNSWNADELSKYFQDATAVVSCLGNRQPFVGHWVAFEGNNAVVHAMKEEKVARAVVLSSVGVEEDWPPLEFHFAGKVLAFLFLTFARSSFRDLTKMEQIYKGSDLDYLFVRPVGIGEEVVPIGSWCVQKEKYKDSVGLNMAKLDVARFMIEEALHPTRHRTALVVGGKLEGAGW</sequence>
<organism evidence="2">
    <name type="scientific">Phaeodactylum tricornutum</name>
    <name type="common">Diatom</name>
    <dbReference type="NCBI Taxonomy" id="2850"/>
    <lineage>
        <taxon>Eukaryota</taxon>
        <taxon>Sar</taxon>
        <taxon>Stramenopiles</taxon>
        <taxon>Ochrophyta</taxon>
        <taxon>Bacillariophyta</taxon>
        <taxon>Bacillariophyceae</taxon>
        <taxon>Bacillariophycidae</taxon>
        <taxon>Naviculales</taxon>
        <taxon>Phaeodactylaceae</taxon>
        <taxon>Phaeodactylum</taxon>
    </lineage>
</organism>
<evidence type="ECO:0000259" key="1">
    <source>
        <dbReference type="Pfam" id="PF13460"/>
    </source>
</evidence>
<dbReference type="EMBL" id="OU594952">
    <property type="protein sequence ID" value="CAG9279210.1"/>
    <property type="molecule type" value="Genomic_DNA"/>
</dbReference>
<dbReference type="InterPro" id="IPR016040">
    <property type="entry name" value="NAD(P)-bd_dom"/>
</dbReference>
<protein>
    <recommendedName>
        <fullName evidence="1">NAD(P)-binding domain-containing protein</fullName>
    </recommendedName>
</protein>
<accession>A0A8J9TFZ3</accession>
<dbReference type="Proteomes" id="UP000836788">
    <property type="component" value="Chromosome 11"/>
</dbReference>
<dbReference type="PANTHER" id="PTHR15020:SF11">
    <property type="entry name" value="OS06G0360300 PROTEIN"/>
    <property type="match status" value="1"/>
</dbReference>
<dbReference type="AlphaFoldDB" id="A0A8J9TFZ3"/>
<proteinExistence type="predicted"/>
<gene>
    <name evidence="2" type="ORF">PTTT1_LOCUS9358</name>
</gene>
<dbReference type="PANTHER" id="PTHR15020">
    <property type="entry name" value="FLAVIN REDUCTASE-RELATED"/>
    <property type="match status" value="1"/>
</dbReference>
<dbReference type="Pfam" id="PF13460">
    <property type="entry name" value="NAD_binding_10"/>
    <property type="match status" value="1"/>
</dbReference>
<feature type="domain" description="NAD(P)-binding" evidence="1">
    <location>
        <begin position="17"/>
        <end position="228"/>
    </location>
</feature>